<comment type="similarity">
    <text evidence="2">Belongs to the FliK family.</text>
</comment>
<evidence type="ECO:0000313" key="7">
    <source>
        <dbReference type="EMBL" id="MEF2965210.1"/>
    </source>
</evidence>
<dbReference type="Gene3D" id="3.30.750.140">
    <property type="match status" value="1"/>
</dbReference>
<dbReference type="InterPro" id="IPR038610">
    <property type="entry name" value="FliK-like_C_sf"/>
</dbReference>
<evidence type="ECO:0000313" key="8">
    <source>
        <dbReference type="Proteomes" id="UP001306950"/>
    </source>
</evidence>
<feature type="domain" description="Flagellar hook-length control protein-like C-terminal" evidence="6">
    <location>
        <begin position="339"/>
        <end position="410"/>
    </location>
</feature>
<sequence>MGQTLPSVSVSTGSAVSGLWNGSGGKSTAGQEAAGVTFDQTLLTMLAGGVKPQEGQFTGQLALLAGLANQGEGLNAEGEGSEDLNALLEGLMQQLDGLDEALAENEDLLAMLQGWLLNVQTLLQNNAAGQANAEGAGEMALSALGENPQTVKFAVQDALLQLAATSAAKASGVQNAGEDAVQAKTLMESLQSMLASAGLNGEKPATGKTFAQTAHAQANLLDGNSQQLGQAGQTGNPNPQIDRANVQIVTQTANAAEIGSQALNIPAVINADDSAEMGNEGNDGDHPLQSGSIVTAGQLALRESATAPLKTAATPHVPVEKFGEEMGRFIVSKLDIVKAGGTSEARISLYPEHLGQVDVRITLQNGHMIAQFMTEHAFAKESLEAQMAQLRQALQAQGLQVGKLEVTQNAALSSHMYQDGRQQGSGGNQQQGEKRQRVAEEIQTVNDLSEEWNEWLSGQHAGEEGYSFTAKA</sequence>
<keyword evidence="4" id="KW-0175">Coiled coil</keyword>
<organism evidence="7 8">
    <name type="scientific">Paenibacillus haidiansis</name>
    <dbReference type="NCBI Taxonomy" id="1574488"/>
    <lineage>
        <taxon>Bacteria</taxon>
        <taxon>Bacillati</taxon>
        <taxon>Bacillota</taxon>
        <taxon>Bacilli</taxon>
        <taxon>Bacillales</taxon>
        <taxon>Paenibacillaceae</taxon>
        <taxon>Paenibacillus</taxon>
    </lineage>
</organism>
<gene>
    <name evidence="7" type="ORF">V3851_05135</name>
</gene>
<dbReference type="RefSeq" id="WP_331845449.1">
    <property type="nucleotide sequence ID" value="NZ_JAZHPZ010000002.1"/>
</dbReference>
<evidence type="ECO:0000259" key="6">
    <source>
        <dbReference type="Pfam" id="PF02120"/>
    </source>
</evidence>
<dbReference type="Proteomes" id="UP001306950">
    <property type="component" value="Unassembled WGS sequence"/>
</dbReference>
<feature type="region of interest" description="Disordered" evidence="5">
    <location>
        <begin position="417"/>
        <end position="440"/>
    </location>
</feature>
<evidence type="ECO:0000256" key="2">
    <source>
        <dbReference type="ARBA" id="ARBA00009149"/>
    </source>
</evidence>
<name>A0ABU7VN73_9BACL</name>
<keyword evidence="7" id="KW-0966">Cell projection</keyword>
<evidence type="ECO:0000256" key="1">
    <source>
        <dbReference type="ARBA" id="ARBA00003944"/>
    </source>
</evidence>
<dbReference type="Pfam" id="PF02120">
    <property type="entry name" value="Flg_hook"/>
    <property type="match status" value="1"/>
</dbReference>
<accession>A0ABU7VN73</accession>
<reference evidence="7 8" key="1">
    <citation type="submission" date="2024-02" db="EMBL/GenBank/DDBJ databases">
        <title>A nitrogen-fixing paenibacillus bacterium.</title>
        <authorList>
            <person name="Zhang W.L."/>
            <person name="Chen S.F."/>
        </authorList>
    </citation>
    <scope>NUCLEOTIDE SEQUENCE [LARGE SCALE GENOMIC DNA]</scope>
    <source>
        <strain evidence="7 8">M1</strain>
    </source>
</reference>
<keyword evidence="3" id="KW-1005">Bacterial flagellum biogenesis</keyword>
<proteinExistence type="inferred from homology"/>
<keyword evidence="8" id="KW-1185">Reference proteome</keyword>
<dbReference type="InterPro" id="IPR001635">
    <property type="entry name" value="Flag_hook_Flik"/>
</dbReference>
<dbReference type="PANTHER" id="PTHR37533">
    <property type="entry name" value="FLAGELLAR HOOK-LENGTH CONTROL PROTEIN"/>
    <property type="match status" value="1"/>
</dbReference>
<dbReference type="CDD" id="cd17470">
    <property type="entry name" value="T3SS_Flik_C"/>
    <property type="match status" value="1"/>
</dbReference>
<keyword evidence="7" id="KW-0969">Cilium</keyword>
<protein>
    <submittedName>
        <fullName evidence="7">Flagellar hook-length control protein FliK</fullName>
    </submittedName>
</protein>
<dbReference type="InterPro" id="IPR052563">
    <property type="entry name" value="FliK"/>
</dbReference>
<dbReference type="InterPro" id="IPR021136">
    <property type="entry name" value="Flagellar_hook_control-like_C"/>
</dbReference>
<evidence type="ECO:0000256" key="3">
    <source>
        <dbReference type="ARBA" id="ARBA00022795"/>
    </source>
</evidence>
<dbReference type="EMBL" id="JAZHPZ010000002">
    <property type="protein sequence ID" value="MEF2965210.1"/>
    <property type="molecule type" value="Genomic_DNA"/>
</dbReference>
<comment type="caution">
    <text evidence="7">The sequence shown here is derived from an EMBL/GenBank/DDBJ whole genome shotgun (WGS) entry which is preliminary data.</text>
</comment>
<dbReference type="PRINTS" id="PR01007">
    <property type="entry name" value="FLGHOOKFLIK"/>
</dbReference>
<comment type="function">
    <text evidence="1">Controls the length of the flagellar hook.</text>
</comment>
<dbReference type="PANTHER" id="PTHR37533:SF2">
    <property type="entry name" value="FLAGELLAR HOOK-LENGTH CONTROL PROTEIN"/>
    <property type="match status" value="1"/>
</dbReference>
<keyword evidence="7" id="KW-0282">Flagellum</keyword>
<feature type="coiled-coil region" evidence="4">
    <location>
        <begin position="81"/>
        <end position="108"/>
    </location>
</feature>
<evidence type="ECO:0000256" key="4">
    <source>
        <dbReference type="SAM" id="Coils"/>
    </source>
</evidence>
<evidence type="ECO:0000256" key="5">
    <source>
        <dbReference type="SAM" id="MobiDB-lite"/>
    </source>
</evidence>